<dbReference type="RefSeq" id="XP_007780635.1">
    <property type="nucleotide sequence ID" value="XM_007782445.1"/>
</dbReference>
<sequence length="281" mass="31232">MEQNQVPDLAAVLRTLASFAPPAAAQAHSYPDAPTGDLSEQYQPDQPYLLPGLAISLHGHELSKGGPSLENVTQETLLPKDPRLRPQPQHKSSIPLPTAATVGPPTPLIDPASITEWRQGLRCVNKISAQNPSFKRVIQHMMAEQLKHEQEWYVGRVELQKRQASRVQGNQQLDSILKSVGAIPVTQAKAPTAHENEAELQAYDVKVYRAMKEMNNAQAIELKRLGIPFFGVPLELIKELDDDMSIAPQRPGFAAGPKVTETELLDLQRRMIVYLEDMYKE</sequence>
<evidence type="ECO:0000313" key="2">
    <source>
        <dbReference type="EMBL" id="EON65318.1"/>
    </source>
</evidence>
<name>R7YTY6_CONA1</name>
<dbReference type="HOGENOM" id="CLU_089396_0_0_1"/>
<organism evidence="2 3">
    <name type="scientific">Coniosporium apollinis (strain CBS 100218)</name>
    <name type="common">Rock-inhabiting black yeast</name>
    <dbReference type="NCBI Taxonomy" id="1168221"/>
    <lineage>
        <taxon>Eukaryota</taxon>
        <taxon>Fungi</taxon>
        <taxon>Dikarya</taxon>
        <taxon>Ascomycota</taxon>
        <taxon>Pezizomycotina</taxon>
        <taxon>Dothideomycetes</taxon>
        <taxon>Dothideomycetes incertae sedis</taxon>
        <taxon>Coniosporium</taxon>
    </lineage>
</organism>
<protein>
    <submittedName>
        <fullName evidence="2">Uncharacterized protein</fullName>
    </submittedName>
</protein>
<dbReference type="EMBL" id="JH767573">
    <property type="protein sequence ID" value="EON65318.1"/>
    <property type="molecule type" value="Genomic_DNA"/>
</dbReference>
<dbReference type="OMA" id="QWFDARE"/>
<proteinExistence type="predicted"/>
<keyword evidence="3" id="KW-1185">Reference proteome</keyword>
<dbReference type="eggNOG" id="ENOG502SASY">
    <property type="taxonomic scope" value="Eukaryota"/>
</dbReference>
<dbReference type="GeneID" id="19901867"/>
<dbReference type="Proteomes" id="UP000016924">
    <property type="component" value="Unassembled WGS sequence"/>
</dbReference>
<feature type="region of interest" description="Disordered" evidence="1">
    <location>
        <begin position="22"/>
        <end position="45"/>
    </location>
</feature>
<evidence type="ECO:0000313" key="3">
    <source>
        <dbReference type="Proteomes" id="UP000016924"/>
    </source>
</evidence>
<reference evidence="3" key="1">
    <citation type="submission" date="2012-06" db="EMBL/GenBank/DDBJ databases">
        <title>The genome sequence of Coniosporium apollinis CBS 100218.</title>
        <authorList>
            <consortium name="The Broad Institute Genome Sequencing Platform"/>
            <person name="Cuomo C."/>
            <person name="Gorbushina A."/>
            <person name="Noack S."/>
            <person name="Walker B."/>
            <person name="Young S.K."/>
            <person name="Zeng Q."/>
            <person name="Gargeya S."/>
            <person name="Fitzgerald M."/>
            <person name="Haas B."/>
            <person name="Abouelleil A."/>
            <person name="Alvarado L."/>
            <person name="Arachchi H.M."/>
            <person name="Berlin A.M."/>
            <person name="Chapman S.B."/>
            <person name="Goldberg J."/>
            <person name="Griggs A."/>
            <person name="Gujja S."/>
            <person name="Hansen M."/>
            <person name="Howarth C."/>
            <person name="Imamovic A."/>
            <person name="Larimer J."/>
            <person name="McCowan C."/>
            <person name="Montmayeur A."/>
            <person name="Murphy C."/>
            <person name="Neiman D."/>
            <person name="Pearson M."/>
            <person name="Priest M."/>
            <person name="Roberts A."/>
            <person name="Saif S."/>
            <person name="Shea T."/>
            <person name="Sisk P."/>
            <person name="Sykes S."/>
            <person name="Wortman J."/>
            <person name="Nusbaum C."/>
            <person name="Birren B."/>
        </authorList>
    </citation>
    <scope>NUCLEOTIDE SEQUENCE [LARGE SCALE GENOMIC DNA]</scope>
    <source>
        <strain evidence="3">CBS 100218</strain>
    </source>
</reference>
<accession>R7YTY6</accession>
<evidence type="ECO:0000256" key="1">
    <source>
        <dbReference type="SAM" id="MobiDB-lite"/>
    </source>
</evidence>
<dbReference type="OrthoDB" id="5363415at2759"/>
<dbReference type="InterPro" id="IPR018858">
    <property type="entry name" value="DUF2458"/>
</dbReference>
<feature type="region of interest" description="Disordered" evidence="1">
    <location>
        <begin position="79"/>
        <end position="106"/>
    </location>
</feature>
<gene>
    <name evidence="2" type="ORF">W97_04556</name>
</gene>
<dbReference type="Pfam" id="PF10454">
    <property type="entry name" value="DUF2458"/>
    <property type="match status" value="1"/>
</dbReference>
<dbReference type="AlphaFoldDB" id="R7YTY6"/>